<sequence>HWRGIPSYPSCLQKIKLVFFETEYLDVEVAYPIRLLQQSYEVYHLSQLQKRFLDSPCSNVPISCDSALVQTYQRQ</sequence>
<organism evidence="1">
    <name type="scientific">Lepeophtheirus salmonis</name>
    <name type="common">Salmon louse</name>
    <name type="synonym">Caligus salmonis</name>
    <dbReference type="NCBI Taxonomy" id="72036"/>
    <lineage>
        <taxon>Eukaryota</taxon>
        <taxon>Metazoa</taxon>
        <taxon>Ecdysozoa</taxon>
        <taxon>Arthropoda</taxon>
        <taxon>Crustacea</taxon>
        <taxon>Multicrustacea</taxon>
        <taxon>Hexanauplia</taxon>
        <taxon>Copepoda</taxon>
        <taxon>Siphonostomatoida</taxon>
        <taxon>Caligidae</taxon>
        <taxon>Lepeophtheirus</taxon>
    </lineage>
</organism>
<feature type="non-terminal residue" evidence="1">
    <location>
        <position position="1"/>
    </location>
</feature>
<evidence type="ECO:0000313" key="1">
    <source>
        <dbReference type="EMBL" id="CDW34003.1"/>
    </source>
</evidence>
<reference evidence="1" key="1">
    <citation type="submission" date="2014-05" db="EMBL/GenBank/DDBJ databases">
        <authorList>
            <person name="Chronopoulou M."/>
        </authorList>
    </citation>
    <scope>NUCLEOTIDE SEQUENCE</scope>
    <source>
        <tissue evidence="1">Whole organism</tissue>
    </source>
</reference>
<name>A0A0K2U6Z9_LEPSM</name>
<accession>A0A0K2U6Z9</accession>
<dbReference type="EMBL" id="HACA01016642">
    <property type="protein sequence ID" value="CDW34003.1"/>
    <property type="molecule type" value="Transcribed_RNA"/>
</dbReference>
<proteinExistence type="predicted"/>
<dbReference type="AlphaFoldDB" id="A0A0K2U6Z9"/>
<protein>
    <submittedName>
        <fullName evidence="1">Uncharacterized protein</fullName>
    </submittedName>
</protein>